<keyword evidence="4" id="KW-0808">Transferase</keyword>
<dbReference type="Gene3D" id="3.40.50.2300">
    <property type="match status" value="1"/>
</dbReference>
<evidence type="ECO:0000256" key="17">
    <source>
        <dbReference type="SAM" id="Phobius"/>
    </source>
</evidence>
<evidence type="ECO:0000256" key="11">
    <source>
        <dbReference type="ARBA" id="ARBA00058004"/>
    </source>
</evidence>
<dbReference type="PRINTS" id="PR00344">
    <property type="entry name" value="BCTRLSENSOR"/>
</dbReference>
<dbReference type="InterPro" id="IPR001610">
    <property type="entry name" value="PAC"/>
</dbReference>
<dbReference type="GO" id="GO:0005524">
    <property type="term" value="F:ATP binding"/>
    <property type="evidence" value="ECO:0007669"/>
    <property type="project" value="UniProtKB-KW"/>
</dbReference>
<feature type="domain" description="PAS" evidence="20">
    <location>
        <begin position="279"/>
        <end position="354"/>
    </location>
</feature>
<evidence type="ECO:0000259" key="19">
    <source>
        <dbReference type="PROSITE" id="PS50110"/>
    </source>
</evidence>
<comment type="caution">
    <text evidence="23">The sequence shown here is derived from an EMBL/GenBank/DDBJ whole genome shotgun (WGS) entry which is preliminary data.</text>
</comment>
<reference evidence="23 24" key="1">
    <citation type="submission" date="2017-01" db="EMBL/GenBank/DDBJ databases">
        <title>Novel large sulfur bacteria in the metagenomes of groundwater-fed chemosynthetic microbial mats in the Lake Huron basin.</title>
        <authorList>
            <person name="Sharrar A.M."/>
            <person name="Flood B.E."/>
            <person name="Bailey J.V."/>
            <person name="Jones D.S."/>
            <person name="Biddanda B."/>
            <person name="Ruberg S.A."/>
            <person name="Marcus D.N."/>
            <person name="Dick G.J."/>
        </authorList>
    </citation>
    <scope>NUCLEOTIDE SEQUENCE [LARGE SCALE GENOMIC DNA]</scope>
    <source>
        <strain evidence="23">A7</strain>
    </source>
</reference>
<evidence type="ECO:0000256" key="8">
    <source>
        <dbReference type="ARBA" id="ARBA00022840"/>
    </source>
</evidence>
<name>A0A1W9KX88_9BURK</name>
<dbReference type="Gene3D" id="1.20.120.160">
    <property type="entry name" value="HPT domain"/>
    <property type="match status" value="1"/>
</dbReference>
<dbReference type="SMART" id="SM00448">
    <property type="entry name" value="REC"/>
    <property type="match status" value="1"/>
</dbReference>
<dbReference type="InterPro" id="IPR003661">
    <property type="entry name" value="HisK_dim/P_dom"/>
</dbReference>
<evidence type="ECO:0000313" key="23">
    <source>
        <dbReference type="EMBL" id="OQW89236.1"/>
    </source>
</evidence>
<feature type="transmembrane region" description="Helical" evidence="17">
    <location>
        <begin position="241"/>
        <end position="259"/>
    </location>
</feature>
<dbReference type="InterPro" id="IPR035965">
    <property type="entry name" value="PAS-like_dom_sf"/>
</dbReference>
<dbReference type="InterPro" id="IPR036641">
    <property type="entry name" value="HPT_dom_sf"/>
</dbReference>
<dbReference type="PANTHER" id="PTHR45339:SF3">
    <property type="entry name" value="HISTIDINE KINASE"/>
    <property type="match status" value="1"/>
</dbReference>
<evidence type="ECO:0000259" key="18">
    <source>
        <dbReference type="PROSITE" id="PS50109"/>
    </source>
</evidence>
<dbReference type="InterPro" id="IPR011006">
    <property type="entry name" value="CheY-like_superfamily"/>
</dbReference>
<comment type="catalytic activity">
    <reaction evidence="1">
        <text>ATP + protein L-histidine = ADP + protein N-phospho-L-histidine.</text>
        <dbReference type="EC" id="2.7.13.3"/>
    </reaction>
</comment>
<accession>A0A1W9KX88</accession>
<evidence type="ECO:0000259" key="20">
    <source>
        <dbReference type="PROSITE" id="PS50112"/>
    </source>
</evidence>
<organism evidence="23 24">
    <name type="scientific">Rhodoferax ferrireducens</name>
    <dbReference type="NCBI Taxonomy" id="192843"/>
    <lineage>
        <taxon>Bacteria</taxon>
        <taxon>Pseudomonadati</taxon>
        <taxon>Pseudomonadota</taxon>
        <taxon>Betaproteobacteria</taxon>
        <taxon>Burkholderiales</taxon>
        <taxon>Comamonadaceae</taxon>
        <taxon>Rhodoferax</taxon>
    </lineage>
</organism>
<evidence type="ECO:0000259" key="22">
    <source>
        <dbReference type="PROSITE" id="PS50894"/>
    </source>
</evidence>
<feature type="transmembrane region" description="Helical" evidence="17">
    <location>
        <begin position="24"/>
        <end position="43"/>
    </location>
</feature>
<dbReference type="InterPro" id="IPR003594">
    <property type="entry name" value="HATPase_dom"/>
</dbReference>
<keyword evidence="17" id="KW-0812">Transmembrane</keyword>
<dbReference type="PROSITE" id="PS50110">
    <property type="entry name" value="RESPONSE_REGULATORY"/>
    <property type="match status" value="1"/>
</dbReference>
<comment type="subunit">
    <text evidence="12">At low DSF concentrations, interacts with RpfF.</text>
</comment>
<feature type="domain" description="Response regulatory" evidence="19">
    <location>
        <begin position="932"/>
        <end position="1056"/>
    </location>
</feature>
<dbReference type="CDD" id="cd00082">
    <property type="entry name" value="HisKA"/>
    <property type="match status" value="1"/>
</dbReference>
<evidence type="ECO:0000256" key="6">
    <source>
        <dbReference type="ARBA" id="ARBA00022741"/>
    </source>
</evidence>
<dbReference type="InterPro" id="IPR000014">
    <property type="entry name" value="PAS"/>
</dbReference>
<keyword evidence="9" id="KW-0902">Two-component regulatory system</keyword>
<dbReference type="Pfam" id="PF01627">
    <property type="entry name" value="Hpt"/>
    <property type="match status" value="1"/>
</dbReference>
<dbReference type="CDD" id="cd00088">
    <property type="entry name" value="HPT"/>
    <property type="match status" value="1"/>
</dbReference>
<evidence type="ECO:0000256" key="2">
    <source>
        <dbReference type="ARBA" id="ARBA00012438"/>
    </source>
</evidence>
<dbReference type="EMBL" id="MTEI01000002">
    <property type="protein sequence ID" value="OQW89236.1"/>
    <property type="molecule type" value="Genomic_DNA"/>
</dbReference>
<keyword evidence="17" id="KW-0472">Membrane</keyword>
<feature type="domain" description="PAC" evidence="21">
    <location>
        <begin position="604"/>
        <end position="656"/>
    </location>
</feature>
<evidence type="ECO:0000256" key="13">
    <source>
        <dbReference type="ARBA" id="ARBA00068150"/>
    </source>
</evidence>
<protein>
    <recommendedName>
        <fullName evidence="13">Sensory/regulatory protein RpfC</fullName>
        <ecNumber evidence="2">2.7.13.3</ecNumber>
    </recommendedName>
    <alternativeName>
        <fullName evidence="14">Virulence sensor protein BvgS</fullName>
    </alternativeName>
</protein>
<evidence type="ECO:0000256" key="15">
    <source>
        <dbReference type="PROSITE-ProRule" id="PRU00110"/>
    </source>
</evidence>
<dbReference type="InterPro" id="IPR000700">
    <property type="entry name" value="PAS-assoc_C"/>
</dbReference>
<dbReference type="SMART" id="SM00086">
    <property type="entry name" value="PAC"/>
    <property type="match status" value="3"/>
</dbReference>
<dbReference type="InterPro" id="IPR013767">
    <property type="entry name" value="PAS_fold"/>
</dbReference>
<evidence type="ECO:0000256" key="5">
    <source>
        <dbReference type="ARBA" id="ARBA00022729"/>
    </source>
</evidence>
<feature type="modified residue" description="4-aspartylphosphate" evidence="16">
    <location>
        <position position="987"/>
    </location>
</feature>
<keyword evidence="7" id="KW-0418">Kinase</keyword>
<dbReference type="SUPFAM" id="SSF47226">
    <property type="entry name" value="Histidine-containing phosphotransfer domain, HPT domain"/>
    <property type="match status" value="1"/>
</dbReference>
<dbReference type="SMART" id="SM00387">
    <property type="entry name" value="HATPase_c"/>
    <property type="match status" value="1"/>
</dbReference>
<dbReference type="FunFam" id="1.10.287.130:FF:000002">
    <property type="entry name" value="Two-component osmosensing histidine kinase"/>
    <property type="match status" value="1"/>
</dbReference>
<feature type="domain" description="PAC" evidence="21">
    <location>
        <begin position="476"/>
        <end position="529"/>
    </location>
</feature>
<dbReference type="Gene3D" id="3.30.565.10">
    <property type="entry name" value="Histidine kinase-like ATPase, C-terminal domain"/>
    <property type="match status" value="1"/>
</dbReference>
<evidence type="ECO:0000256" key="3">
    <source>
        <dbReference type="ARBA" id="ARBA00022553"/>
    </source>
</evidence>
<dbReference type="InterPro" id="IPR008207">
    <property type="entry name" value="Sig_transdc_His_kin_Hpt_dom"/>
</dbReference>
<keyword evidence="10" id="KW-0843">Virulence</keyword>
<dbReference type="PROSITE" id="PS50113">
    <property type="entry name" value="PAC"/>
    <property type="match status" value="2"/>
</dbReference>
<dbReference type="Pfam" id="PF00072">
    <property type="entry name" value="Response_reg"/>
    <property type="match status" value="1"/>
</dbReference>
<dbReference type="FunFam" id="3.30.565.10:FF:000010">
    <property type="entry name" value="Sensor histidine kinase RcsC"/>
    <property type="match status" value="1"/>
</dbReference>
<dbReference type="Proteomes" id="UP000192505">
    <property type="component" value="Unassembled WGS sequence"/>
</dbReference>
<feature type="domain" description="HPt" evidence="22">
    <location>
        <begin position="1103"/>
        <end position="1196"/>
    </location>
</feature>
<dbReference type="Pfam" id="PF02518">
    <property type="entry name" value="HATPase_c"/>
    <property type="match status" value="1"/>
</dbReference>
<keyword evidence="17" id="KW-1133">Transmembrane helix</keyword>
<evidence type="ECO:0000256" key="16">
    <source>
        <dbReference type="PROSITE-ProRule" id="PRU00169"/>
    </source>
</evidence>
<dbReference type="EC" id="2.7.13.3" evidence="2"/>
<dbReference type="Pfam" id="PF00989">
    <property type="entry name" value="PAS"/>
    <property type="match status" value="1"/>
</dbReference>
<feature type="domain" description="Histidine kinase" evidence="18">
    <location>
        <begin position="674"/>
        <end position="894"/>
    </location>
</feature>
<dbReference type="PROSITE" id="PS50894">
    <property type="entry name" value="HPT"/>
    <property type="match status" value="1"/>
</dbReference>
<proteinExistence type="predicted"/>
<dbReference type="PANTHER" id="PTHR45339">
    <property type="entry name" value="HYBRID SIGNAL TRANSDUCTION HISTIDINE KINASE J"/>
    <property type="match status" value="1"/>
</dbReference>
<dbReference type="SUPFAM" id="SSF52172">
    <property type="entry name" value="CheY-like"/>
    <property type="match status" value="1"/>
</dbReference>
<dbReference type="InterPro" id="IPR036097">
    <property type="entry name" value="HisK_dim/P_sf"/>
</dbReference>
<evidence type="ECO:0000256" key="7">
    <source>
        <dbReference type="ARBA" id="ARBA00022777"/>
    </source>
</evidence>
<evidence type="ECO:0000256" key="14">
    <source>
        <dbReference type="ARBA" id="ARBA00070152"/>
    </source>
</evidence>
<dbReference type="PROSITE" id="PS50109">
    <property type="entry name" value="HIS_KIN"/>
    <property type="match status" value="1"/>
</dbReference>
<dbReference type="Gene3D" id="3.30.450.20">
    <property type="entry name" value="PAS domain"/>
    <property type="match status" value="3"/>
</dbReference>
<dbReference type="SMART" id="SM00388">
    <property type="entry name" value="HisKA"/>
    <property type="match status" value="1"/>
</dbReference>
<dbReference type="InterPro" id="IPR004358">
    <property type="entry name" value="Sig_transdc_His_kin-like_C"/>
</dbReference>
<dbReference type="AlphaFoldDB" id="A0A1W9KX88"/>
<comment type="function">
    <text evidence="11">Member of the two-component regulatory system BvgS/BvgA. Phosphorylates BvgA via a four-step phosphorelay in response to environmental signals.</text>
</comment>
<evidence type="ECO:0000313" key="24">
    <source>
        <dbReference type="Proteomes" id="UP000192505"/>
    </source>
</evidence>
<dbReference type="GO" id="GO:0005886">
    <property type="term" value="C:plasma membrane"/>
    <property type="evidence" value="ECO:0007669"/>
    <property type="project" value="UniProtKB-SubCell"/>
</dbReference>
<dbReference type="Pfam" id="PF13426">
    <property type="entry name" value="PAS_9"/>
    <property type="match status" value="2"/>
</dbReference>
<evidence type="ECO:0000256" key="12">
    <source>
        <dbReference type="ARBA" id="ARBA00064003"/>
    </source>
</evidence>
<dbReference type="CDD" id="cd16922">
    <property type="entry name" value="HATPase_EvgS-ArcB-TorS-like"/>
    <property type="match status" value="1"/>
</dbReference>
<evidence type="ECO:0000256" key="1">
    <source>
        <dbReference type="ARBA" id="ARBA00000085"/>
    </source>
</evidence>
<sequence length="1206" mass="132710">MKLSQLRATGGTQSVSTLNTSMRLLVGVSVLCLALVFGLRGYFDHREQQIRLRGDNERARLFVGEEIVRSIREVEKDFYRLAVTQNEFGFARIHREINEHLDKLQRDLNVLESGGTTQRLMQLNIDGQDEVTREATYRPDMRQQAVVMELIEIGPQIGQIRQRTQDLLQLLTKRWQAMESGQAKLFLSTEEDVMLALKQIPPQFERLNENANRLFLEGDQRLRALESDLNQQSAKLRQLETVLISLVVVLGGTLVLLFLRRLALALEDTQRARDETEYQREQTATILDTLADGVYTTDLDGTITYVNAAAERLLGWRAKDLVGRNAHDALHHSHPDGTPYLASDCPLNDALRAGNTHHGEDYFVHLDGHCIPVSYGAKPLRLKDALVGSLLSFQDITERLAAQAQIRLQQAALDAAANVILITNRAGLIEYVNPAFTRTTGYSAAEALGKTTQILKSGAQDADFYQSMWQTLMSGQAWEGELSNRRKNGEIYPEQMTVTPIAENGEITHFVAIKRDISEEIRTRTRLKLIESAIAETDQGIHIMDALPHPEGPQIQYVNAGFCRITGFSAEECVGSHAGLLRTSKTDPAKVQRILATIALGESITIEMDYQRKDGTPLVAELHLSPVHNDNGQITHYIGLLNDIGLRKQAETALRDARDQALENSRLKSEFLSTMSHEIRTPMNGIIGMTDLLLDTTLDDEQREFTGIVRDSAQALLVIINDILDFSKIEAGKLDIEITEFSLAQVLGSTLELLGTRAREKSLTLSSVIDPTLPTLLMGDPVRLRQVLLNIVGNGIKFTQKGGIAISVQREIQAAEPTLRLEVTDTGIGIAPQIQAKLFQSFTQADSSTTRQYGGTGLGLAISRRLVELMGGQIGVTSQPGHGSTFWLTLPLVAAESAAPYWIDDTLQQALPLLTSQAPMAPVAKPVENAPMILLAEDNPTNQRLAQVQIAKLGYALQTVDNGQMAVDLLARSRRGEAPAFVAVLMDCQMPVMDGFEATASIRRAERPGDRRLPIIAMTANAMQGDRERCLSAGMDDYVSKPIQINTLRDVLKHWAGTPAAPAGEAVAPVSASVLPEDGALPPADANAELINLSLLESYFGDDPQTVNKLLNLFHHTTQTLMAKMADAVSQRNAPVVDALAHELRGSCGNMGMDRMTRLAGHLEAQADALDWPGIDSSHQQLTQAFDEVVAMINQRQAPALPPHHA</sequence>
<dbReference type="GO" id="GO:0000155">
    <property type="term" value="F:phosphorelay sensor kinase activity"/>
    <property type="evidence" value="ECO:0007669"/>
    <property type="project" value="InterPro"/>
</dbReference>
<dbReference type="CDD" id="cd00130">
    <property type="entry name" value="PAS"/>
    <property type="match status" value="3"/>
</dbReference>
<evidence type="ECO:0000256" key="4">
    <source>
        <dbReference type="ARBA" id="ARBA00022679"/>
    </source>
</evidence>
<gene>
    <name evidence="23" type="ORF">BWK72_04630</name>
</gene>
<dbReference type="CDD" id="cd17546">
    <property type="entry name" value="REC_hyHK_CKI1_RcsC-like"/>
    <property type="match status" value="1"/>
</dbReference>
<dbReference type="SMART" id="SM00091">
    <property type="entry name" value="PAS"/>
    <property type="match status" value="3"/>
</dbReference>
<dbReference type="Gene3D" id="1.10.287.130">
    <property type="match status" value="1"/>
</dbReference>
<dbReference type="InterPro" id="IPR001789">
    <property type="entry name" value="Sig_transdc_resp-reg_receiver"/>
</dbReference>
<keyword evidence="3 16" id="KW-0597">Phosphoprotein</keyword>
<keyword evidence="6" id="KW-0547">Nucleotide-binding</keyword>
<dbReference type="GO" id="GO:0006355">
    <property type="term" value="P:regulation of DNA-templated transcription"/>
    <property type="evidence" value="ECO:0007669"/>
    <property type="project" value="InterPro"/>
</dbReference>
<dbReference type="SUPFAM" id="SSF47384">
    <property type="entry name" value="Homodimeric domain of signal transducing histidine kinase"/>
    <property type="match status" value="1"/>
</dbReference>
<feature type="modified residue" description="Phosphohistidine" evidence="15">
    <location>
        <position position="1142"/>
    </location>
</feature>
<feature type="domain" description="PAS" evidence="20">
    <location>
        <begin position="405"/>
        <end position="476"/>
    </location>
</feature>
<evidence type="ECO:0000259" key="21">
    <source>
        <dbReference type="PROSITE" id="PS50113"/>
    </source>
</evidence>
<dbReference type="InterPro" id="IPR005467">
    <property type="entry name" value="His_kinase_dom"/>
</dbReference>
<dbReference type="NCBIfam" id="TIGR00229">
    <property type="entry name" value="sensory_box"/>
    <property type="match status" value="3"/>
</dbReference>
<keyword evidence="5" id="KW-0732">Signal</keyword>
<dbReference type="InterPro" id="IPR036890">
    <property type="entry name" value="HATPase_C_sf"/>
</dbReference>
<dbReference type="PROSITE" id="PS50112">
    <property type="entry name" value="PAS"/>
    <property type="match status" value="2"/>
</dbReference>
<evidence type="ECO:0000256" key="10">
    <source>
        <dbReference type="ARBA" id="ARBA00023026"/>
    </source>
</evidence>
<dbReference type="SUPFAM" id="SSF55785">
    <property type="entry name" value="PYP-like sensor domain (PAS domain)"/>
    <property type="match status" value="3"/>
</dbReference>
<keyword evidence="8" id="KW-0067">ATP-binding</keyword>
<dbReference type="Pfam" id="PF00512">
    <property type="entry name" value="HisKA"/>
    <property type="match status" value="1"/>
</dbReference>
<evidence type="ECO:0000256" key="9">
    <source>
        <dbReference type="ARBA" id="ARBA00023012"/>
    </source>
</evidence>
<dbReference type="SUPFAM" id="SSF55874">
    <property type="entry name" value="ATPase domain of HSP90 chaperone/DNA topoisomerase II/histidine kinase"/>
    <property type="match status" value="1"/>
</dbReference>